<dbReference type="OrthoDB" id="9784658at2"/>
<keyword evidence="8" id="KW-1185">Reference proteome</keyword>
<accession>A0A0J6SED7</accession>
<dbReference type="AlphaFoldDB" id="A0A0J6SED7"/>
<evidence type="ECO:0000256" key="2">
    <source>
        <dbReference type="ARBA" id="ARBA00022692"/>
    </source>
</evidence>
<dbReference type="GO" id="GO:0005886">
    <property type="term" value="C:plasma membrane"/>
    <property type="evidence" value="ECO:0007669"/>
    <property type="project" value="TreeGrafter"/>
</dbReference>
<feature type="transmembrane region" description="Helical" evidence="5">
    <location>
        <begin position="294"/>
        <end position="316"/>
    </location>
</feature>
<reference evidence="7 8" key="1">
    <citation type="submission" date="2015-03" db="EMBL/GenBank/DDBJ databases">
        <title>Genome sequencing of Methylobacterium variabile DSM 16961.</title>
        <authorList>
            <person name="Chaudhry V."/>
            <person name="Patil P.B."/>
        </authorList>
    </citation>
    <scope>NUCLEOTIDE SEQUENCE [LARGE SCALE GENOMIC DNA]</scope>
    <source>
        <strain evidence="7 8">DSM 16961</strain>
    </source>
</reference>
<feature type="transmembrane region" description="Helical" evidence="5">
    <location>
        <begin position="116"/>
        <end position="137"/>
    </location>
</feature>
<feature type="domain" description="Major facilitator superfamily (MFS) profile" evidence="6">
    <location>
        <begin position="25"/>
        <end position="438"/>
    </location>
</feature>
<keyword evidence="4 5" id="KW-0472">Membrane</keyword>
<feature type="transmembrane region" description="Helical" evidence="5">
    <location>
        <begin position="386"/>
        <end position="406"/>
    </location>
</feature>
<proteinExistence type="predicted"/>
<dbReference type="SUPFAM" id="SSF103473">
    <property type="entry name" value="MFS general substrate transporter"/>
    <property type="match status" value="1"/>
</dbReference>
<dbReference type="InterPro" id="IPR011701">
    <property type="entry name" value="MFS"/>
</dbReference>
<dbReference type="RefSeq" id="WP_048446063.1">
    <property type="nucleotide sequence ID" value="NZ_LABY01000150.1"/>
</dbReference>
<dbReference type="InterPro" id="IPR020846">
    <property type="entry name" value="MFS_dom"/>
</dbReference>
<dbReference type="Pfam" id="PF07690">
    <property type="entry name" value="MFS_1"/>
    <property type="match status" value="2"/>
</dbReference>
<dbReference type="PANTHER" id="PTHR23508">
    <property type="entry name" value="CARBOXYLIC ACID TRANSPORTER PROTEIN HOMOLOG"/>
    <property type="match status" value="1"/>
</dbReference>
<feature type="transmembrane region" description="Helical" evidence="5">
    <location>
        <begin position="91"/>
        <end position="110"/>
    </location>
</feature>
<name>A0A0J6SED7_9HYPH</name>
<keyword evidence="2 5" id="KW-0812">Transmembrane</keyword>
<protein>
    <recommendedName>
        <fullName evidence="6">Major facilitator superfamily (MFS) profile domain-containing protein</fullName>
    </recommendedName>
</protein>
<feature type="transmembrane region" description="Helical" evidence="5">
    <location>
        <begin position="25"/>
        <end position="48"/>
    </location>
</feature>
<dbReference type="PROSITE" id="PS00216">
    <property type="entry name" value="SUGAR_TRANSPORT_1"/>
    <property type="match status" value="1"/>
</dbReference>
<dbReference type="Proteomes" id="UP000035955">
    <property type="component" value="Unassembled WGS sequence"/>
</dbReference>
<keyword evidence="3 5" id="KW-1133">Transmembrane helix</keyword>
<dbReference type="PROSITE" id="PS50850">
    <property type="entry name" value="MFS"/>
    <property type="match status" value="1"/>
</dbReference>
<feature type="transmembrane region" description="Helical" evidence="5">
    <location>
        <begin position="412"/>
        <end position="431"/>
    </location>
</feature>
<dbReference type="InterPro" id="IPR005829">
    <property type="entry name" value="Sugar_transporter_CS"/>
</dbReference>
<feature type="transmembrane region" description="Helical" evidence="5">
    <location>
        <begin position="323"/>
        <end position="342"/>
    </location>
</feature>
<dbReference type="EMBL" id="LABY01000150">
    <property type="protein sequence ID" value="KMO33575.1"/>
    <property type="molecule type" value="Genomic_DNA"/>
</dbReference>
<evidence type="ECO:0000259" key="6">
    <source>
        <dbReference type="PROSITE" id="PS50850"/>
    </source>
</evidence>
<feature type="transmembrane region" description="Helical" evidence="5">
    <location>
        <begin position="60"/>
        <end position="79"/>
    </location>
</feature>
<evidence type="ECO:0000256" key="5">
    <source>
        <dbReference type="SAM" id="Phobius"/>
    </source>
</evidence>
<comment type="subcellular location">
    <subcellularLocation>
        <location evidence="1">Membrane</location>
        <topology evidence="1">Multi-pass membrane protein</topology>
    </subcellularLocation>
</comment>
<dbReference type="InterPro" id="IPR036259">
    <property type="entry name" value="MFS_trans_sf"/>
</dbReference>
<dbReference type="PROSITE" id="PS00217">
    <property type="entry name" value="SUGAR_TRANSPORT_2"/>
    <property type="match status" value="1"/>
</dbReference>
<dbReference type="CDD" id="cd17365">
    <property type="entry name" value="MFS_PcaK_like"/>
    <property type="match status" value="1"/>
</dbReference>
<feature type="transmembrane region" description="Helical" evidence="5">
    <location>
        <begin position="348"/>
        <end position="374"/>
    </location>
</feature>
<dbReference type="PANTHER" id="PTHR23508:SF10">
    <property type="entry name" value="CARBOXYLIC ACID TRANSPORTER PROTEIN HOMOLOG"/>
    <property type="match status" value="1"/>
</dbReference>
<evidence type="ECO:0000256" key="3">
    <source>
        <dbReference type="ARBA" id="ARBA00022989"/>
    </source>
</evidence>
<evidence type="ECO:0000313" key="8">
    <source>
        <dbReference type="Proteomes" id="UP000035955"/>
    </source>
</evidence>
<evidence type="ECO:0000256" key="1">
    <source>
        <dbReference type="ARBA" id="ARBA00004141"/>
    </source>
</evidence>
<dbReference type="PATRIC" id="fig|298794.3.peg.1444"/>
<sequence>MAVSACIDIQDFVDQRRVGRFQWRVFALCLGVLVLDGLDVAAVGFIAPALTHAWGISREALGPALVAGLLGMALGAIAGGPAADRFGRRRVIIAAMLVFGVMSLVSALSTGVWELALFRFLTGLGLGAAQPNAATLVAEYAPQRRRSLFVSLLYSGLTLGAAGGGFLSAALVGHYGWQSVLVVGGILPILLGVACIGFLPESIRFLALRPEHRAALMTVVNRIAPGAADERTVFVISEPVDRRRNAVALIVAQPNRLPTLALWVGLFMNLLTVYWLNSWLPIMVRDAGFSLSEAAVIGAMMQVGGTLGNLTIGWGMDRFGGHATLVGMLCGAGFFALLVGAAPADGHVLTALLFGLGFCINSANTGWTALAAAFYPTEMRATGMSVMTGIGRFGAIFGATVGSLILAGGWSFGQIFLVLTVPIGLAAVAAATKARTTGHALAATGPVAVGSTR</sequence>
<feature type="transmembrane region" description="Helical" evidence="5">
    <location>
        <begin position="149"/>
        <end position="171"/>
    </location>
</feature>
<dbReference type="Gene3D" id="1.20.1250.20">
    <property type="entry name" value="MFS general substrate transporter like domains"/>
    <property type="match status" value="1"/>
</dbReference>
<gene>
    <name evidence="7" type="ORF">VQ02_20515</name>
</gene>
<feature type="transmembrane region" description="Helical" evidence="5">
    <location>
        <begin position="177"/>
        <end position="199"/>
    </location>
</feature>
<evidence type="ECO:0000313" key="7">
    <source>
        <dbReference type="EMBL" id="KMO33575.1"/>
    </source>
</evidence>
<comment type="caution">
    <text evidence="7">The sequence shown here is derived from an EMBL/GenBank/DDBJ whole genome shotgun (WGS) entry which is preliminary data.</text>
</comment>
<dbReference type="GO" id="GO:0046943">
    <property type="term" value="F:carboxylic acid transmembrane transporter activity"/>
    <property type="evidence" value="ECO:0007669"/>
    <property type="project" value="TreeGrafter"/>
</dbReference>
<evidence type="ECO:0000256" key="4">
    <source>
        <dbReference type="ARBA" id="ARBA00023136"/>
    </source>
</evidence>
<organism evidence="7 8">
    <name type="scientific">Methylobacterium variabile</name>
    <dbReference type="NCBI Taxonomy" id="298794"/>
    <lineage>
        <taxon>Bacteria</taxon>
        <taxon>Pseudomonadati</taxon>
        <taxon>Pseudomonadota</taxon>
        <taxon>Alphaproteobacteria</taxon>
        <taxon>Hyphomicrobiales</taxon>
        <taxon>Methylobacteriaceae</taxon>
        <taxon>Methylobacterium</taxon>
    </lineage>
</organism>
<feature type="transmembrane region" description="Helical" evidence="5">
    <location>
        <begin position="260"/>
        <end position="282"/>
    </location>
</feature>